<dbReference type="AlphaFoldDB" id="A0A1I1TJF8"/>
<dbReference type="Proteomes" id="UP000198977">
    <property type="component" value="Unassembled WGS sequence"/>
</dbReference>
<evidence type="ECO:0000256" key="1">
    <source>
        <dbReference type="SAM" id="MobiDB-lite"/>
    </source>
</evidence>
<dbReference type="OrthoDB" id="7719946at2"/>
<gene>
    <name evidence="2" type="ORF">SAMN04488523_101412</name>
</gene>
<keyword evidence="3" id="KW-1185">Reference proteome</keyword>
<dbReference type="STRING" id="74348.SAMN04488523_101412"/>
<dbReference type="EMBL" id="FOMW01000001">
    <property type="protein sequence ID" value="SFD58776.1"/>
    <property type="molecule type" value="Genomic_DNA"/>
</dbReference>
<evidence type="ECO:0000313" key="2">
    <source>
        <dbReference type="EMBL" id="SFD58776.1"/>
    </source>
</evidence>
<protein>
    <submittedName>
        <fullName evidence="2">Uncharacterized protein</fullName>
    </submittedName>
</protein>
<evidence type="ECO:0000313" key="3">
    <source>
        <dbReference type="Proteomes" id="UP000198977"/>
    </source>
</evidence>
<organism evidence="2 3">
    <name type="scientific">Sulfitobacter brevis</name>
    <dbReference type="NCBI Taxonomy" id="74348"/>
    <lineage>
        <taxon>Bacteria</taxon>
        <taxon>Pseudomonadati</taxon>
        <taxon>Pseudomonadota</taxon>
        <taxon>Alphaproteobacteria</taxon>
        <taxon>Rhodobacterales</taxon>
        <taxon>Roseobacteraceae</taxon>
        <taxon>Sulfitobacter</taxon>
    </lineage>
</organism>
<name>A0A1I1TJF8_9RHOB</name>
<sequence length="276" mass="31052">MAKTFAQIETTLPHSRKLRQLNHGERWAYLCAHLTPLGGYIGLFRYPKAIWADDADLAVAELDTAIQKMTETGLLSFDEDEDFVRIHSWFLKKNAPENASRMASLAADYSDLDAPDELIMESAAEFTVGAIKRAQRWKPDSVEWGKLRDVFKPFLAAMRHNYEDDFHEALVAQLIGQNRAVKVELCALMPSLQHHLEAPCPHPADTVGPHYTETRRHLNETKTRKDENYTDQISSENVQPFTALNSAEVGSAEKGRKAQGPRSETIEAARRIGAIP</sequence>
<feature type="region of interest" description="Disordered" evidence="1">
    <location>
        <begin position="216"/>
        <end position="276"/>
    </location>
</feature>
<accession>A0A1I1TJF8</accession>
<dbReference type="RefSeq" id="WP_093922140.1">
    <property type="nucleotide sequence ID" value="NZ_FOMW01000001.1"/>
</dbReference>
<feature type="compositionally biased region" description="Polar residues" evidence="1">
    <location>
        <begin position="230"/>
        <end position="245"/>
    </location>
</feature>
<feature type="compositionally biased region" description="Basic and acidic residues" evidence="1">
    <location>
        <begin position="216"/>
        <end position="228"/>
    </location>
</feature>
<reference evidence="2 3" key="1">
    <citation type="submission" date="2016-10" db="EMBL/GenBank/DDBJ databases">
        <authorList>
            <person name="de Groot N.N."/>
        </authorList>
    </citation>
    <scope>NUCLEOTIDE SEQUENCE [LARGE SCALE GENOMIC DNA]</scope>
    <source>
        <strain evidence="2 3">DSM 11443</strain>
    </source>
</reference>
<proteinExistence type="predicted"/>